<comment type="subcellular location">
    <subcellularLocation>
        <location evidence="3">Cytoplasm</location>
    </subcellularLocation>
</comment>
<dbReference type="PANTHER" id="PTHR10535:SF0">
    <property type="entry name" value="DNA-DIRECTED RNA POLYMERASES I, II, AND III SUBUNIT RPABC1"/>
    <property type="match status" value="1"/>
</dbReference>
<dbReference type="GO" id="GO:0042797">
    <property type="term" value="P:tRNA transcription by RNA polymerase III"/>
    <property type="evidence" value="ECO:0007669"/>
    <property type="project" value="TreeGrafter"/>
</dbReference>
<comment type="similarity">
    <text evidence="2 3">Belongs to the archaeal Rpo5/eukaryotic RPB5 RNA polymerase subunit family.</text>
</comment>
<evidence type="ECO:0000256" key="3">
    <source>
        <dbReference type="HAMAP-Rule" id="MF_00025"/>
    </source>
</evidence>
<comment type="function">
    <text evidence="3">DNA-dependent RNA polymerase (RNAP) catalyzes the transcription of DNA into RNA using the four ribonucleoside triphosphates as substrates.</text>
</comment>
<proteinExistence type="inferred from homology"/>
<dbReference type="GO" id="GO:0006366">
    <property type="term" value="P:transcription by RNA polymerase II"/>
    <property type="evidence" value="ECO:0007669"/>
    <property type="project" value="TreeGrafter"/>
</dbReference>
<dbReference type="GO" id="GO:0005737">
    <property type="term" value="C:cytoplasm"/>
    <property type="evidence" value="ECO:0007669"/>
    <property type="project" value="UniProtKB-SubCell"/>
</dbReference>
<accession>A0A7C5LAX1</accession>
<feature type="domain" description="RNA polymerase subunit H/Rpb5 C-terminal" evidence="4">
    <location>
        <begin position="12"/>
        <end position="83"/>
    </location>
</feature>
<dbReference type="GO" id="GO:0003899">
    <property type="term" value="F:DNA-directed RNA polymerase activity"/>
    <property type="evidence" value="ECO:0007669"/>
    <property type="project" value="UniProtKB-UniRule"/>
</dbReference>
<comment type="catalytic activity">
    <reaction evidence="3">
        <text>RNA(n) + a ribonucleoside 5'-triphosphate = RNA(n+1) + diphosphate</text>
        <dbReference type="Rhea" id="RHEA:21248"/>
        <dbReference type="Rhea" id="RHEA-COMP:14527"/>
        <dbReference type="Rhea" id="RHEA-COMP:17342"/>
        <dbReference type="ChEBI" id="CHEBI:33019"/>
        <dbReference type="ChEBI" id="CHEBI:61557"/>
        <dbReference type="ChEBI" id="CHEBI:140395"/>
        <dbReference type="EC" id="2.7.7.6"/>
    </reaction>
</comment>
<dbReference type="AlphaFoldDB" id="A0A7C5LAX1"/>
<evidence type="ECO:0000256" key="2">
    <source>
        <dbReference type="ARBA" id="ARBA00025765"/>
    </source>
</evidence>
<dbReference type="PANTHER" id="PTHR10535">
    <property type="entry name" value="DNA-DIRECTED RNA POLYMERASES I, II, AND III SUBUNIT RPABC1"/>
    <property type="match status" value="1"/>
</dbReference>
<dbReference type="InterPro" id="IPR020608">
    <property type="entry name" value="RNA_pol_subH/Rpb5_CS"/>
</dbReference>
<evidence type="ECO:0000313" key="5">
    <source>
        <dbReference type="EMBL" id="HHK68624.1"/>
    </source>
</evidence>
<dbReference type="InterPro" id="IPR014381">
    <property type="entry name" value="Arch_Rpo5/euc_Rpb5"/>
</dbReference>
<dbReference type="GO" id="GO:0003677">
    <property type="term" value="F:DNA binding"/>
    <property type="evidence" value="ECO:0007669"/>
    <property type="project" value="InterPro"/>
</dbReference>
<reference evidence="5" key="1">
    <citation type="journal article" date="2020" name="mSystems">
        <title>Genome- and Community-Level Interaction Insights into Carbon Utilization and Element Cycling Functions of Hydrothermarchaeota in Hydrothermal Sediment.</title>
        <authorList>
            <person name="Zhou Z."/>
            <person name="Liu Y."/>
            <person name="Xu W."/>
            <person name="Pan J."/>
            <person name="Luo Z.H."/>
            <person name="Li M."/>
        </authorList>
    </citation>
    <scope>NUCLEOTIDE SEQUENCE [LARGE SCALE GENOMIC DNA]</scope>
    <source>
        <strain evidence="5">SpSt-1056</strain>
    </source>
</reference>
<dbReference type="InterPro" id="IPR035913">
    <property type="entry name" value="RPB5-like_sf"/>
</dbReference>
<dbReference type="Gene3D" id="3.90.940.20">
    <property type="entry name" value="RPB5-like RNA polymerase subunit"/>
    <property type="match status" value="1"/>
</dbReference>
<gene>
    <name evidence="3" type="primary">rpo5</name>
    <name evidence="3" type="synonym">rpoH</name>
    <name evidence="5" type="ORF">ENM11_05670</name>
</gene>
<keyword evidence="1 3" id="KW-0804">Transcription</keyword>
<dbReference type="EMBL" id="DRWN01000046">
    <property type="protein sequence ID" value="HHK68624.1"/>
    <property type="molecule type" value="Genomic_DNA"/>
</dbReference>
<name>A0A7C5LAX1_CALS0</name>
<dbReference type="GO" id="GO:0006362">
    <property type="term" value="P:transcription elongation by RNA polymerase I"/>
    <property type="evidence" value="ECO:0007669"/>
    <property type="project" value="TreeGrafter"/>
</dbReference>
<evidence type="ECO:0000259" key="4">
    <source>
        <dbReference type="Pfam" id="PF01191"/>
    </source>
</evidence>
<dbReference type="GO" id="GO:0000428">
    <property type="term" value="C:DNA-directed RNA polymerase complex"/>
    <property type="evidence" value="ECO:0007669"/>
    <property type="project" value="UniProtKB-KW"/>
</dbReference>
<dbReference type="SUPFAM" id="SSF55287">
    <property type="entry name" value="RPB5-like RNA polymerase subunit"/>
    <property type="match status" value="1"/>
</dbReference>
<dbReference type="NCBIfam" id="NF007129">
    <property type="entry name" value="PRK09570.1"/>
    <property type="match status" value="1"/>
</dbReference>
<evidence type="ECO:0000256" key="1">
    <source>
        <dbReference type="ARBA" id="ARBA00023163"/>
    </source>
</evidence>
<dbReference type="PROSITE" id="PS01110">
    <property type="entry name" value="RNA_POL_H_23KD"/>
    <property type="match status" value="1"/>
</dbReference>
<sequence length="87" mass="9695">MAREKQQPSVKDIAEHVLVPKHEVLSPAEAEELLKTLGVTADKLPYILPSDPMVKRLKAKVGDIIKITRRSETAGEAVYYRVVWGEG</sequence>
<dbReference type="EC" id="2.7.7.6" evidence="3"/>
<keyword evidence="3 5" id="KW-0808">Transferase</keyword>
<comment type="caution">
    <text evidence="5">The sequence shown here is derived from an EMBL/GenBank/DDBJ whole genome shotgun (WGS) entry which is preliminary data.</text>
</comment>
<comment type="subunit">
    <text evidence="3">Part of the RNA polymerase complex.</text>
</comment>
<protein>
    <recommendedName>
        <fullName evidence="3">DNA-directed RNA polymerase subunit Rpo5</fullName>
        <ecNumber evidence="3">2.7.7.6</ecNumber>
    </recommendedName>
    <alternativeName>
        <fullName evidence="3">DNA-directed RNA polymerase subunit H</fullName>
    </alternativeName>
</protein>
<keyword evidence="3 5" id="KW-0240">DNA-directed RNA polymerase</keyword>
<dbReference type="HAMAP" id="MF_00025">
    <property type="entry name" value="RNApol_Rpo5_RPB5"/>
    <property type="match status" value="1"/>
</dbReference>
<dbReference type="InterPro" id="IPR000783">
    <property type="entry name" value="RNA_pol_subH/Rpb5_C"/>
</dbReference>
<keyword evidence="3" id="KW-0963">Cytoplasm</keyword>
<dbReference type="Pfam" id="PF01191">
    <property type="entry name" value="RNA_pol_Rpb5_C"/>
    <property type="match status" value="1"/>
</dbReference>
<keyword evidence="3 5" id="KW-0548">Nucleotidyltransferase</keyword>
<organism evidence="5">
    <name type="scientific">Caldiarchaeum subterraneum</name>
    <dbReference type="NCBI Taxonomy" id="311458"/>
    <lineage>
        <taxon>Archaea</taxon>
        <taxon>Nitrososphaerota</taxon>
        <taxon>Candidatus Caldarchaeales</taxon>
        <taxon>Candidatus Caldarchaeaceae</taxon>
        <taxon>Candidatus Caldarchaeum</taxon>
    </lineage>
</organism>